<reference evidence="1 2" key="1">
    <citation type="submission" date="2018-01" db="EMBL/GenBank/DDBJ databases">
        <title>Whole genome sequencing of Histamine producing bacteria.</title>
        <authorList>
            <person name="Butler K."/>
        </authorList>
    </citation>
    <scope>NUCLEOTIDE SEQUENCE [LARGE SCALE GENOMIC DNA]</scope>
    <source>
        <strain evidence="1 2">FS-7.2</strain>
    </source>
</reference>
<dbReference type="AlphaFoldDB" id="A0A0B7JCA8"/>
<dbReference type="Pfam" id="PF19942">
    <property type="entry name" value="DUF6404"/>
    <property type="match status" value="1"/>
</dbReference>
<dbReference type="RefSeq" id="WP_036795205.1">
    <property type="nucleotide sequence ID" value="NZ_LN794352.1"/>
</dbReference>
<accession>A0A2T3KP51</accession>
<dbReference type="InterPro" id="IPR045644">
    <property type="entry name" value="DUF6404"/>
</dbReference>
<proteinExistence type="predicted"/>
<protein>
    <submittedName>
        <fullName evidence="1">Uncharacterized protein</fullName>
    </submittedName>
</protein>
<dbReference type="GeneID" id="29944013"/>
<dbReference type="Proteomes" id="UP000241426">
    <property type="component" value="Unassembled WGS sequence"/>
</dbReference>
<organism evidence="1 2">
    <name type="scientific">Photobacterium kishitanii</name>
    <dbReference type="NCBI Taxonomy" id="318456"/>
    <lineage>
        <taxon>Bacteria</taxon>
        <taxon>Pseudomonadati</taxon>
        <taxon>Pseudomonadota</taxon>
        <taxon>Gammaproteobacteria</taxon>
        <taxon>Vibrionales</taxon>
        <taxon>Vibrionaceae</taxon>
        <taxon>Photobacterium</taxon>
    </lineage>
</organism>
<evidence type="ECO:0000313" key="1">
    <source>
        <dbReference type="EMBL" id="PSV01857.1"/>
    </source>
</evidence>
<evidence type="ECO:0000313" key="2">
    <source>
        <dbReference type="Proteomes" id="UP000241426"/>
    </source>
</evidence>
<dbReference type="EMBL" id="PYNF01000001">
    <property type="protein sequence ID" value="PSV01857.1"/>
    <property type="molecule type" value="Genomic_DNA"/>
</dbReference>
<accession>A0A0B7JCA8</accession>
<comment type="caution">
    <text evidence="1">The sequence shown here is derived from an EMBL/GenBank/DDBJ whole genome shotgun (WGS) entry which is preliminary data.</text>
</comment>
<gene>
    <name evidence="1" type="ORF">C9J27_01985</name>
</gene>
<name>A0A0B7JCA8_9GAMM</name>
<sequence length="121" mass="14185">MNKIEFIQQHLIEKGVPADLTKFNSNFLSKFIFLEDRPLVFQSLVTLFFRESLILSVIWGALMWLMVWHPTPENWIRYTLSSLAFGCIMGATLVFRIIRAKNKLGNVSWETWCHKNYNSVS</sequence>